<accession>W0FS67</accession>
<dbReference type="PANTHER" id="PTHR45661:SF3">
    <property type="entry name" value="IG-LIKE DOMAIN-CONTAINING PROTEIN"/>
    <property type="match status" value="1"/>
</dbReference>
<reference evidence="4" key="1">
    <citation type="journal article" date="2013" name="PLoS ONE">
        <title>Metagenomic insights into the carbohydrate-active enzymes carried by the microorganisms adhering to solid digesta in the rumen of cows.</title>
        <authorList>
            <person name="Wang L."/>
            <person name="Hatem A."/>
            <person name="Catalyurek U.V."/>
            <person name="Morrison M."/>
            <person name="Yu Z."/>
        </authorList>
    </citation>
    <scope>NUCLEOTIDE SEQUENCE</scope>
</reference>
<dbReference type="EMBL" id="KC246856">
    <property type="protein sequence ID" value="AHF25885.1"/>
    <property type="molecule type" value="Genomic_DNA"/>
</dbReference>
<proteinExistence type="predicted"/>
<dbReference type="NCBIfam" id="NF047619">
    <property type="entry name" value="NADase_discoid"/>
    <property type="match status" value="1"/>
</dbReference>
<dbReference type="InterPro" id="IPR053139">
    <property type="entry name" value="Surface_bspA-like"/>
</dbReference>
<dbReference type="InterPro" id="IPR057561">
    <property type="entry name" value="NADase_transloc"/>
</dbReference>
<dbReference type="Gene3D" id="3.80.10.10">
    <property type="entry name" value="Ribonuclease Inhibitor"/>
    <property type="match status" value="4"/>
</dbReference>
<sequence>MKKLTLLILCIALGLTIAAIAGAEGPVPDELRGEWIVQEMTDEDGNDAMRDIRSFEGSVRMSFTADQRITLVNALGIENEKTEAVTASPDGYLTTESGLMIAWSMNTERSAVAITDSTGVRILAFRPWTEWGFTEIPVYPEIPVYRNAALEGDWTLIDLMLGKEEQYAIAEILFDGRPYAAQAGIHGSSFRYDNRLTGEQIESDSCEITPTEILVKDENGRTTARFQYELDGDSLRLTKDEDTVIYARENSESARIAYEKLNEIALTGYYEYGFANGELRIDQYHGKAEAVAIPDELDGYPVRYISTDALSGCPQITELKLPGSLANIGGQQLPNLRRITVGEGNESLKTADGILFTADGKRLILYPAADERRNYRIPEGVREIAAYAFKNAGHLTEIVFPDYIESIGESAFADCTGLTEITLPAELQRLGTNAFARCTSLWKAVIMYTDVNTLSDKAFDGCNALTEIHTAANTPAESIYRNAGRNVITDMPAYVWKKDDDGTLRVTGSGILPVFNFSSEPWAGRREAGKPVVLYGRTDETGDWELILSDNRGVLSGKQDLRDYANREDMPWSAYRERISAVRMCGTNGNTAWAVDTDGLLTLSGEGRMALFTEDDGPDNVRYVHPWDKWTVTKAVIGDGLTSVSSGILQGSSVREVTITSGVTTIGREAFYYCRNLQRVELPEGLTTIERYAFAVCESLEQINIPGSVTEIEEYAFYMCSNLKAITLPEGLRELGNSAFSGCYSLKEVLIPDSVTTIGYGVFQSCPLLENVRLPRGMNEIPAGMFSGCHSLREIIIPETATLIGDSAFSGCASLQTIYIPAGVAWIGDNVFSQCTSLSGIRCEAGSYAENWIRMNGMTPLNANGEPIVIETETAASPAEPTGTETETAGPAAEPIVEIRIGGKLPKDHYLNQVNEDVQVGFSILLRADGYALLSESMPEGGWDFRGNWKPVNGGIAVSFESGNGIGDRISIDSAGNATVSFYGNTIPVSMPKNAMDFFAQTGFLQTGNEDQTQQATTGSSDPGTTEPTITVTPVTPVDTGTTQQPVAQTPAELTRPVPGSDTQVYSVVRTANASASITSGKDPTSYLPDKMIDGIDETSWQFSTKDPNSQLNSACAYFEFNGPTIIDEFWIKNGFWKITNNKDQYTQNCRVKELEISFRYEGSNEYTDARRITLKDDQSAKKRKDWAKISIGRHENVTGIRLRIISVYKGAKYKNDVCISEVLFVQNK</sequence>
<protein>
    <submittedName>
        <fullName evidence="4">Ig domain-containing protein group 2 domain-containing protein</fullName>
    </submittedName>
</protein>
<feature type="compositionally biased region" description="Low complexity" evidence="1">
    <location>
        <begin position="1022"/>
        <end position="1047"/>
    </location>
</feature>
<feature type="compositionally biased region" description="Polar residues" evidence="1">
    <location>
        <begin position="1010"/>
        <end position="1021"/>
    </location>
</feature>
<evidence type="ECO:0000313" key="4">
    <source>
        <dbReference type="EMBL" id="AHF25885.1"/>
    </source>
</evidence>
<dbReference type="InterPro" id="IPR026906">
    <property type="entry name" value="LRR_5"/>
</dbReference>
<evidence type="ECO:0000256" key="1">
    <source>
        <dbReference type="SAM" id="MobiDB-lite"/>
    </source>
</evidence>
<organism evidence="4">
    <name type="scientific">uncultured bacterium Contigcl_1523</name>
    <dbReference type="NCBI Taxonomy" id="1393648"/>
    <lineage>
        <taxon>Bacteria</taxon>
        <taxon>environmental samples</taxon>
    </lineage>
</organism>
<evidence type="ECO:0000259" key="3">
    <source>
        <dbReference type="Pfam" id="PF25302"/>
    </source>
</evidence>
<dbReference type="PANTHER" id="PTHR45661">
    <property type="entry name" value="SURFACE ANTIGEN"/>
    <property type="match status" value="1"/>
</dbReference>
<feature type="chain" id="PRO_5004788808" evidence="2">
    <location>
        <begin position="22"/>
        <end position="1229"/>
    </location>
</feature>
<dbReference type="Pfam" id="PF13306">
    <property type="entry name" value="LRR_5"/>
    <property type="match status" value="2"/>
</dbReference>
<dbReference type="SUPFAM" id="SSF52058">
    <property type="entry name" value="L domain-like"/>
    <property type="match status" value="2"/>
</dbReference>
<feature type="signal peptide" evidence="2">
    <location>
        <begin position="1"/>
        <end position="21"/>
    </location>
</feature>
<feature type="region of interest" description="Disordered" evidence="1">
    <location>
        <begin position="1010"/>
        <end position="1060"/>
    </location>
</feature>
<keyword evidence="2" id="KW-0732">Signal</keyword>
<dbReference type="InterPro" id="IPR032675">
    <property type="entry name" value="LRR_dom_sf"/>
</dbReference>
<dbReference type="AlphaFoldDB" id="W0FS67"/>
<evidence type="ECO:0000256" key="2">
    <source>
        <dbReference type="SAM" id="SignalP"/>
    </source>
</evidence>
<feature type="domain" description="NAD glycohydrolase translocation F5/8 type C" evidence="3">
    <location>
        <begin position="1069"/>
        <end position="1225"/>
    </location>
</feature>
<name>W0FS67_9BACT</name>
<dbReference type="Pfam" id="PF25302">
    <property type="entry name" value="NADase_transloc"/>
    <property type="match status" value="1"/>
</dbReference>